<keyword evidence="2" id="KW-0813">Transport</keyword>
<keyword evidence="9" id="KW-1185">Reference proteome</keyword>
<comment type="caution">
    <text evidence="8">The sequence shown here is derived from an EMBL/GenBank/DDBJ whole genome shotgun (WGS) entry which is preliminary data.</text>
</comment>
<dbReference type="SUPFAM" id="SSF103473">
    <property type="entry name" value="MFS general substrate transporter"/>
    <property type="match status" value="1"/>
</dbReference>
<evidence type="ECO:0000256" key="2">
    <source>
        <dbReference type="ARBA" id="ARBA00022448"/>
    </source>
</evidence>
<feature type="transmembrane region" description="Helical" evidence="6">
    <location>
        <begin position="392"/>
        <end position="414"/>
    </location>
</feature>
<dbReference type="PROSITE" id="PS50850">
    <property type="entry name" value="MFS"/>
    <property type="match status" value="1"/>
</dbReference>
<dbReference type="Pfam" id="PF07690">
    <property type="entry name" value="MFS_1"/>
    <property type="match status" value="2"/>
</dbReference>
<evidence type="ECO:0000256" key="5">
    <source>
        <dbReference type="ARBA" id="ARBA00023136"/>
    </source>
</evidence>
<sequence length="509" mass="56624">MDNDSDKGAFAFDQLEKVETARPAASDEPIEFTEREGKKIIHRIDRRLLCTIGFMYCISLIDRTNISLAAIAGLAQDLVLTGNRYSIATLAFFPSYIVFQPTSTVLVRKLGPRIHIAFITTIWGAVMLGMGFVKSFGSLTALRVIIGIFEAGFFPSAVYLLSTWYTRYELGRRYGVFYVIGSVTSAFSGILAFGITHLEGAGGLRGWRWIFVLEGKPYPTNPDNLDDEFGLICMQGIFTILLGIAGYWLLVDFPDSTRKNWKFLSEKERAWVVQRVNADRGDAEAPKFQLRNFLRAGLDWRLWAYGLIAFGSTTVSYGFAFFLPIILNENLGYGVGASQALVAPPYAFAGIFMYTMGWLGDKYRMRGPIVVINMIVCLIGLPLLGWHPDPKVRYFGSFLLIAGANSNVPSSLAYQATNIRGQWKRAFASATWVGFGGIGGIAGSLVFRTQDKPEYRPGLWACIAVCLLNIVVVGICTISFRIDNKKADRGEKELEADDEGFQPGFRYTY</sequence>
<name>A0A9W8TLP3_9PEZI</name>
<feature type="transmembrane region" description="Helical" evidence="6">
    <location>
        <begin position="48"/>
        <end position="75"/>
    </location>
</feature>
<dbReference type="FunFam" id="1.20.1250.20:FF:000409">
    <property type="entry name" value="MFS general substrate transporter"/>
    <property type="match status" value="1"/>
</dbReference>
<dbReference type="EMBL" id="JANPWZ010000756">
    <property type="protein sequence ID" value="KAJ3572542.1"/>
    <property type="molecule type" value="Genomic_DNA"/>
</dbReference>
<evidence type="ECO:0000256" key="3">
    <source>
        <dbReference type="ARBA" id="ARBA00022692"/>
    </source>
</evidence>
<evidence type="ECO:0000313" key="8">
    <source>
        <dbReference type="EMBL" id="KAJ3572542.1"/>
    </source>
</evidence>
<keyword evidence="5 6" id="KW-0472">Membrane</keyword>
<dbReference type="InterPro" id="IPR036259">
    <property type="entry name" value="MFS_trans_sf"/>
</dbReference>
<proteinExistence type="predicted"/>
<feature type="transmembrane region" description="Helical" evidence="6">
    <location>
        <begin position="367"/>
        <end position="386"/>
    </location>
</feature>
<reference evidence="8" key="1">
    <citation type="submission" date="2022-07" db="EMBL/GenBank/DDBJ databases">
        <title>Genome Sequence of Xylaria arbuscula.</title>
        <authorList>
            <person name="Buettner E."/>
        </authorList>
    </citation>
    <scope>NUCLEOTIDE SEQUENCE</scope>
    <source>
        <strain evidence="8">VT107</strain>
    </source>
</reference>
<feature type="transmembrane region" description="Helical" evidence="6">
    <location>
        <begin position="302"/>
        <end position="327"/>
    </location>
</feature>
<protein>
    <recommendedName>
        <fullName evidence="7">Major facilitator superfamily (MFS) profile domain-containing protein</fullName>
    </recommendedName>
</protein>
<comment type="subcellular location">
    <subcellularLocation>
        <location evidence="1">Membrane</location>
        <topology evidence="1">Multi-pass membrane protein</topology>
    </subcellularLocation>
</comment>
<feature type="transmembrane region" description="Helical" evidence="6">
    <location>
        <begin position="87"/>
        <end position="107"/>
    </location>
</feature>
<dbReference type="Proteomes" id="UP001148614">
    <property type="component" value="Unassembled WGS sequence"/>
</dbReference>
<dbReference type="InterPro" id="IPR020846">
    <property type="entry name" value="MFS_dom"/>
</dbReference>
<feature type="transmembrane region" description="Helical" evidence="6">
    <location>
        <begin position="174"/>
        <end position="195"/>
    </location>
</feature>
<dbReference type="AlphaFoldDB" id="A0A9W8TLP3"/>
<keyword evidence="3 6" id="KW-0812">Transmembrane</keyword>
<dbReference type="GO" id="GO:0016020">
    <property type="term" value="C:membrane"/>
    <property type="evidence" value="ECO:0007669"/>
    <property type="project" value="UniProtKB-SubCell"/>
</dbReference>
<gene>
    <name evidence="8" type="ORF">NPX13_g5010</name>
</gene>
<dbReference type="VEuPathDB" id="FungiDB:F4678DRAFT_456435"/>
<dbReference type="FunFam" id="1.20.1250.20:FF:000018">
    <property type="entry name" value="MFS transporter permease"/>
    <property type="match status" value="1"/>
</dbReference>
<feature type="transmembrane region" description="Helical" evidence="6">
    <location>
        <begin position="139"/>
        <end position="162"/>
    </location>
</feature>
<dbReference type="GO" id="GO:0022857">
    <property type="term" value="F:transmembrane transporter activity"/>
    <property type="evidence" value="ECO:0007669"/>
    <property type="project" value="InterPro"/>
</dbReference>
<dbReference type="PANTHER" id="PTHR43791">
    <property type="entry name" value="PERMEASE-RELATED"/>
    <property type="match status" value="1"/>
</dbReference>
<feature type="transmembrane region" description="Helical" evidence="6">
    <location>
        <begin position="333"/>
        <end position="355"/>
    </location>
</feature>
<evidence type="ECO:0000313" key="9">
    <source>
        <dbReference type="Proteomes" id="UP001148614"/>
    </source>
</evidence>
<evidence type="ECO:0000256" key="6">
    <source>
        <dbReference type="SAM" id="Phobius"/>
    </source>
</evidence>
<dbReference type="Gene3D" id="1.20.1250.20">
    <property type="entry name" value="MFS general substrate transporter like domains"/>
    <property type="match status" value="2"/>
</dbReference>
<dbReference type="InterPro" id="IPR011701">
    <property type="entry name" value="MFS"/>
</dbReference>
<feature type="transmembrane region" description="Helical" evidence="6">
    <location>
        <begin position="114"/>
        <end position="133"/>
    </location>
</feature>
<feature type="domain" description="Major facilitator superfamily (MFS) profile" evidence="7">
    <location>
        <begin position="48"/>
        <end position="486"/>
    </location>
</feature>
<feature type="transmembrane region" description="Helical" evidence="6">
    <location>
        <begin position="426"/>
        <end position="446"/>
    </location>
</feature>
<accession>A0A9W8TLP3</accession>
<dbReference type="PANTHER" id="PTHR43791:SF47">
    <property type="entry name" value="MAJOR FACILITATOR SUPERFAMILY (MFS) PROFILE DOMAIN-CONTAINING PROTEIN-RELATED"/>
    <property type="match status" value="1"/>
</dbReference>
<evidence type="ECO:0000256" key="4">
    <source>
        <dbReference type="ARBA" id="ARBA00022989"/>
    </source>
</evidence>
<feature type="transmembrane region" description="Helical" evidence="6">
    <location>
        <begin position="458"/>
        <end position="480"/>
    </location>
</feature>
<evidence type="ECO:0000259" key="7">
    <source>
        <dbReference type="PROSITE" id="PS50850"/>
    </source>
</evidence>
<organism evidence="8 9">
    <name type="scientific">Xylaria arbuscula</name>
    <dbReference type="NCBI Taxonomy" id="114810"/>
    <lineage>
        <taxon>Eukaryota</taxon>
        <taxon>Fungi</taxon>
        <taxon>Dikarya</taxon>
        <taxon>Ascomycota</taxon>
        <taxon>Pezizomycotina</taxon>
        <taxon>Sordariomycetes</taxon>
        <taxon>Xylariomycetidae</taxon>
        <taxon>Xylariales</taxon>
        <taxon>Xylariaceae</taxon>
        <taxon>Xylaria</taxon>
    </lineage>
</organism>
<evidence type="ECO:0000256" key="1">
    <source>
        <dbReference type="ARBA" id="ARBA00004141"/>
    </source>
</evidence>
<feature type="transmembrane region" description="Helical" evidence="6">
    <location>
        <begin position="229"/>
        <end position="250"/>
    </location>
</feature>
<keyword evidence="4 6" id="KW-1133">Transmembrane helix</keyword>